<keyword evidence="2" id="KW-0472">Membrane</keyword>
<keyword evidence="2" id="KW-0812">Transmembrane</keyword>
<feature type="transmembrane region" description="Helical" evidence="2">
    <location>
        <begin position="6"/>
        <end position="24"/>
    </location>
</feature>
<evidence type="ECO:0000256" key="1">
    <source>
        <dbReference type="SAM" id="Coils"/>
    </source>
</evidence>
<evidence type="ECO:0000256" key="2">
    <source>
        <dbReference type="SAM" id="Phobius"/>
    </source>
</evidence>
<dbReference type="EMBL" id="CP123973">
    <property type="protein sequence ID" value="WII29767.1"/>
    <property type="molecule type" value="Genomic_DNA"/>
</dbReference>
<gene>
    <name evidence="3" type="ORF">A8C52_05170</name>
    <name evidence="4" type="ORF">QFE45_10900</name>
</gene>
<dbReference type="EMBL" id="LXZO01000066">
    <property type="protein sequence ID" value="PAY48321.1"/>
    <property type="molecule type" value="Genomic_DNA"/>
</dbReference>
<evidence type="ECO:0000313" key="3">
    <source>
        <dbReference type="EMBL" id="PAY48321.1"/>
    </source>
</evidence>
<evidence type="ECO:0000313" key="4">
    <source>
        <dbReference type="EMBL" id="WII29767.1"/>
    </source>
</evidence>
<evidence type="ECO:0000313" key="6">
    <source>
        <dbReference type="Proteomes" id="UP001231316"/>
    </source>
</evidence>
<keyword evidence="1" id="KW-0175">Coiled coil</keyword>
<name>A0A9X6S609_9LACO</name>
<proteinExistence type="predicted"/>
<accession>A0A9X6S609</accession>
<dbReference type="Proteomes" id="UP001231316">
    <property type="component" value="Plasmid unnamed2"/>
</dbReference>
<evidence type="ECO:0000313" key="5">
    <source>
        <dbReference type="Proteomes" id="UP000218139"/>
    </source>
</evidence>
<geneLocation type="plasmid" evidence="4 6">
    <name>unnamed2</name>
</geneLocation>
<reference evidence="3 5" key="1">
    <citation type="submission" date="2016-05" db="EMBL/GenBank/DDBJ databases">
        <authorList>
            <person name="Lee J.-Y."/>
            <person name="Kim E.B."/>
            <person name="Choi Y.-J."/>
        </authorList>
    </citation>
    <scope>NUCLEOTIDE SEQUENCE [LARGE SCALE GENOMIC DNA]</scope>
    <source>
        <strain evidence="3 5">KLA006</strain>
    </source>
</reference>
<dbReference type="RefSeq" id="WP_086201025.1">
    <property type="nucleotide sequence ID" value="NZ_CP123973.1"/>
</dbReference>
<feature type="coiled-coil region" evidence="1">
    <location>
        <begin position="28"/>
        <end position="55"/>
    </location>
</feature>
<reference evidence="4" key="2">
    <citation type="submission" date="2023-04" db="EMBL/GenBank/DDBJ databases">
        <title>Four porcine-derived lactic acid bacteria strains analyses and their evaluation as potential probiotics based on genomics.</title>
        <authorList>
            <person name="Niu D."/>
        </authorList>
    </citation>
    <scope>NUCLEOTIDE SEQUENCE</scope>
    <source>
        <strain evidence="4">ZSA5</strain>
        <plasmid evidence="4">unnamed2</plasmid>
    </source>
</reference>
<keyword evidence="4" id="KW-0614">Plasmid</keyword>
<dbReference type="AlphaFoldDB" id="A0A9X6S609"/>
<dbReference type="Proteomes" id="UP000218139">
    <property type="component" value="Unassembled WGS sequence"/>
</dbReference>
<keyword evidence="2" id="KW-1133">Transmembrane helix</keyword>
<protein>
    <submittedName>
        <fullName evidence="3">Uncharacterized protein</fullName>
    </submittedName>
</protein>
<sequence length="206" mass="23216">MKKVLMVILGVINVFLLVLTLVIYPRQIKATKQAISENNAKIENYQANANNLTVKGYQKVIRNKVKNIDIDNIENTLRNNYSQAITEAYNAKTEDEYKAKENDIATKLGSNHLASKVMFQTVIQKINGKDYPKSNGLNSVSVSFGKFDVDKYTLPVNILVDYKPVVEDESATQQVSSKKVMYSFNYNTKTQLDGTVTFTELVSVDK</sequence>
<organism evidence="3 5">
    <name type="scientific">Ligilactobacillus salivarius</name>
    <dbReference type="NCBI Taxonomy" id="1624"/>
    <lineage>
        <taxon>Bacteria</taxon>
        <taxon>Bacillati</taxon>
        <taxon>Bacillota</taxon>
        <taxon>Bacilli</taxon>
        <taxon>Lactobacillales</taxon>
        <taxon>Lactobacillaceae</taxon>
        <taxon>Ligilactobacillus</taxon>
    </lineage>
</organism>